<dbReference type="EMBL" id="PQIB02000014">
    <property type="protein sequence ID" value="RLM70156.1"/>
    <property type="molecule type" value="Genomic_DNA"/>
</dbReference>
<evidence type="ECO:0000256" key="1">
    <source>
        <dbReference type="SAM" id="MobiDB-lite"/>
    </source>
</evidence>
<evidence type="ECO:0000313" key="3">
    <source>
        <dbReference type="Proteomes" id="UP000275267"/>
    </source>
</evidence>
<accession>A0A3L6Q578</accession>
<comment type="caution">
    <text evidence="2">The sequence shown here is derived from an EMBL/GenBank/DDBJ whole genome shotgun (WGS) entry which is preliminary data.</text>
</comment>
<organism evidence="2 3">
    <name type="scientific">Panicum miliaceum</name>
    <name type="common">Proso millet</name>
    <name type="synonym">Broomcorn millet</name>
    <dbReference type="NCBI Taxonomy" id="4540"/>
    <lineage>
        <taxon>Eukaryota</taxon>
        <taxon>Viridiplantae</taxon>
        <taxon>Streptophyta</taxon>
        <taxon>Embryophyta</taxon>
        <taxon>Tracheophyta</taxon>
        <taxon>Spermatophyta</taxon>
        <taxon>Magnoliopsida</taxon>
        <taxon>Liliopsida</taxon>
        <taxon>Poales</taxon>
        <taxon>Poaceae</taxon>
        <taxon>PACMAD clade</taxon>
        <taxon>Panicoideae</taxon>
        <taxon>Panicodae</taxon>
        <taxon>Paniceae</taxon>
        <taxon>Panicinae</taxon>
        <taxon>Panicum</taxon>
        <taxon>Panicum sect. Panicum</taxon>
    </lineage>
</organism>
<sequence length="103" mass="11482">MRPENDDEEFLHSIIHEGSQHPPSLKNDVPEDDGSQYLNDTGNGDAEKHEIDPAEVEAEVMLESWLTKSRKDDKTSTSRSLEAMEKRNYNMSCTLGSVGTSAT</sequence>
<dbReference type="Proteomes" id="UP000275267">
    <property type="component" value="Unassembled WGS sequence"/>
</dbReference>
<name>A0A3L6Q578_PANMI</name>
<protein>
    <submittedName>
        <fullName evidence="2">Uncharacterized protein</fullName>
    </submittedName>
</protein>
<evidence type="ECO:0000313" key="2">
    <source>
        <dbReference type="EMBL" id="RLM70156.1"/>
    </source>
</evidence>
<gene>
    <name evidence="2" type="ORF">C2845_PM17G02700</name>
</gene>
<feature type="region of interest" description="Disordered" evidence="1">
    <location>
        <begin position="1"/>
        <end position="54"/>
    </location>
</feature>
<reference evidence="3" key="1">
    <citation type="journal article" date="2019" name="Nat. Commun.">
        <title>The genome of broomcorn millet.</title>
        <authorList>
            <person name="Zou C."/>
            <person name="Miki D."/>
            <person name="Li D."/>
            <person name="Tang Q."/>
            <person name="Xiao L."/>
            <person name="Rajput S."/>
            <person name="Deng P."/>
            <person name="Jia W."/>
            <person name="Huang R."/>
            <person name="Zhang M."/>
            <person name="Sun Y."/>
            <person name="Hu J."/>
            <person name="Fu X."/>
            <person name="Schnable P.S."/>
            <person name="Li F."/>
            <person name="Zhang H."/>
            <person name="Feng B."/>
            <person name="Zhu X."/>
            <person name="Liu R."/>
            <person name="Schnable J.C."/>
            <person name="Zhu J.-K."/>
            <person name="Zhang H."/>
        </authorList>
    </citation>
    <scope>NUCLEOTIDE SEQUENCE [LARGE SCALE GENOMIC DNA]</scope>
</reference>
<proteinExistence type="predicted"/>
<keyword evidence="3" id="KW-1185">Reference proteome</keyword>
<dbReference type="AlphaFoldDB" id="A0A3L6Q578"/>
<feature type="compositionally biased region" description="Basic and acidic residues" evidence="1">
    <location>
        <begin position="1"/>
        <end position="19"/>
    </location>
</feature>